<proteinExistence type="predicted"/>
<comment type="caution">
    <text evidence="1">The sequence shown here is derived from an EMBL/GenBank/DDBJ whole genome shotgun (WGS) entry which is preliminary data.</text>
</comment>
<protein>
    <submittedName>
        <fullName evidence="1">Uncharacterized protein</fullName>
    </submittedName>
</protein>
<accession>X1JEU1</accession>
<dbReference type="EMBL" id="BARU01034845">
    <property type="protein sequence ID" value="GAH68288.1"/>
    <property type="molecule type" value="Genomic_DNA"/>
</dbReference>
<organism evidence="1">
    <name type="scientific">marine sediment metagenome</name>
    <dbReference type="NCBI Taxonomy" id="412755"/>
    <lineage>
        <taxon>unclassified sequences</taxon>
        <taxon>metagenomes</taxon>
        <taxon>ecological metagenomes</taxon>
    </lineage>
</organism>
<dbReference type="AlphaFoldDB" id="X1JEU1"/>
<reference evidence="1" key="1">
    <citation type="journal article" date="2014" name="Front. Microbiol.">
        <title>High frequency of phylogenetically diverse reductive dehalogenase-homologous genes in deep subseafloor sedimentary metagenomes.</title>
        <authorList>
            <person name="Kawai M."/>
            <person name="Futagami T."/>
            <person name="Toyoda A."/>
            <person name="Takaki Y."/>
            <person name="Nishi S."/>
            <person name="Hori S."/>
            <person name="Arai W."/>
            <person name="Tsubouchi T."/>
            <person name="Morono Y."/>
            <person name="Uchiyama I."/>
            <person name="Ito T."/>
            <person name="Fujiyama A."/>
            <person name="Inagaki F."/>
            <person name="Takami H."/>
        </authorList>
    </citation>
    <scope>NUCLEOTIDE SEQUENCE</scope>
    <source>
        <strain evidence="1">Expedition CK06-06</strain>
    </source>
</reference>
<sequence>MKDNKSYGDNNKAEQIVVNLQKLVNQATLNRLKVTIERQLEEMNYEIDTMISTMIP</sequence>
<evidence type="ECO:0000313" key="1">
    <source>
        <dbReference type="EMBL" id="GAH68288.1"/>
    </source>
</evidence>
<feature type="non-terminal residue" evidence="1">
    <location>
        <position position="56"/>
    </location>
</feature>
<gene>
    <name evidence="1" type="ORF">S03H2_54638</name>
</gene>
<name>X1JEU1_9ZZZZ</name>